<dbReference type="InterPro" id="IPR012309">
    <property type="entry name" value="DNA_ligase_ATP-dep_C"/>
</dbReference>
<evidence type="ECO:0000256" key="15">
    <source>
        <dbReference type="RuleBase" id="RU004196"/>
    </source>
</evidence>
<dbReference type="GO" id="GO:0005524">
    <property type="term" value="F:ATP binding"/>
    <property type="evidence" value="ECO:0007669"/>
    <property type="project" value="UniProtKB-UniRule"/>
</dbReference>
<dbReference type="InterPro" id="IPR000977">
    <property type="entry name" value="DNA_ligase_ATP-dep"/>
</dbReference>
<dbReference type="EMBL" id="BAABKX010000030">
    <property type="protein sequence ID" value="GAA5066020.1"/>
    <property type="molecule type" value="Genomic_DNA"/>
</dbReference>
<dbReference type="Pfam" id="PF04675">
    <property type="entry name" value="DNA_ligase_A_N"/>
    <property type="match status" value="1"/>
</dbReference>
<dbReference type="GO" id="GO:0006281">
    <property type="term" value="P:DNA repair"/>
    <property type="evidence" value="ECO:0007669"/>
    <property type="project" value="UniProtKB-UniRule"/>
</dbReference>
<dbReference type="SUPFAM" id="SSF117018">
    <property type="entry name" value="ATP-dependent DNA ligase DNA-binding domain"/>
    <property type="match status" value="1"/>
</dbReference>
<dbReference type="InterPro" id="IPR012310">
    <property type="entry name" value="DNA_ligase_ATP-dep_cent"/>
</dbReference>
<keyword evidence="4 14" id="KW-0132">Cell division</keyword>
<dbReference type="GO" id="GO:0051301">
    <property type="term" value="P:cell division"/>
    <property type="evidence" value="ECO:0007669"/>
    <property type="project" value="UniProtKB-KW"/>
</dbReference>
<dbReference type="InterPro" id="IPR036599">
    <property type="entry name" value="DNA_ligase_N_sf"/>
</dbReference>
<dbReference type="InterPro" id="IPR050191">
    <property type="entry name" value="ATP-dep_DNA_ligase"/>
</dbReference>
<dbReference type="AlphaFoldDB" id="A0AAV3URR9"/>
<evidence type="ECO:0000256" key="1">
    <source>
        <dbReference type="ARBA" id="ARBA00007572"/>
    </source>
</evidence>
<dbReference type="GO" id="GO:0071897">
    <property type="term" value="P:DNA biosynthetic process"/>
    <property type="evidence" value="ECO:0007669"/>
    <property type="project" value="InterPro"/>
</dbReference>
<evidence type="ECO:0000256" key="5">
    <source>
        <dbReference type="ARBA" id="ARBA00022705"/>
    </source>
</evidence>
<dbReference type="GO" id="GO:0006310">
    <property type="term" value="P:DNA recombination"/>
    <property type="evidence" value="ECO:0007669"/>
    <property type="project" value="UniProtKB-UniRule"/>
</dbReference>
<evidence type="ECO:0000256" key="3">
    <source>
        <dbReference type="ARBA" id="ARBA00022598"/>
    </source>
</evidence>
<dbReference type="FunFam" id="1.10.3260.10:FF:000007">
    <property type="entry name" value="DNA ligase"/>
    <property type="match status" value="1"/>
</dbReference>
<evidence type="ECO:0000256" key="2">
    <source>
        <dbReference type="ARBA" id="ARBA00013308"/>
    </source>
</evidence>
<dbReference type="PANTHER" id="PTHR45674:SF7">
    <property type="entry name" value="DNA LIGASE"/>
    <property type="match status" value="1"/>
</dbReference>
<keyword evidence="5 14" id="KW-0235">DNA replication</keyword>
<dbReference type="Pfam" id="PF01068">
    <property type="entry name" value="DNA_ligase_A_M"/>
    <property type="match status" value="1"/>
</dbReference>
<dbReference type="GO" id="GO:0006273">
    <property type="term" value="P:lagging strand elongation"/>
    <property type="evidence" value="ECO:0007669"/>
    <property type="project" value="TreeGrafter"/>
</dbReference>
<keyword evidence="9 14" id="KW-0067">ATP-binding</keyword>
<reference evidence="17 18" key="1">
    <citation type="journal article" date="2019" name="Int. J. Syst. Evol. Microbiol.">
        <title>The Global Catalogue of Microorganisms (GCM) 10K type strain sequencing project: providing services to taxonomists for standard genome sequencing and annotation.</title>
        <authorList>
            <consortium name="The Broad Institute Genomics Platform"/>
            <consortium name="The Broad Institute Genome Sequencing Center for Infectious Disease"/>
            <person name="Wu L."/>
            <person name="Ma J."/>
        </authorList>
    </citation>
    <scope>NUCLEOTIDE SEQUENCE [LARGE SCALE GENOMIC DNA]</scope>
    <source>
        <strain evidence="17 18">JCM 17504</strain>
    </source>
</reference>
<feature type="binding site" evidence="14">
    <location>
        <position position="301"/>
    </location>
    <ligand>
        <name>ATP</name>
        <dbReference type="ChEBI" id="CHEBI:30616"/>
    </ligand>
</feature>
<dbReference type="Gene3D" id="3.30.470.30">
    <property type="entry name" value="DNA ligase/mRNA capping enzyme"/>
    <property type="match status" value="1"/>
</dbReference>
<evidence type="ECO:0000256" key="7">
    <source>
        <dbReference type="ARBA" id="ARBA00022741"/>
    </source>
</evidence>
<dbReference type="PROSITE" id="PS00333">
    <property type="entry name" value="DNA_LIGASE_A2"/>
    <property type="match status" value="1"/>
</dbReference>
<evidence type="ECO:0000256" key="6">
    <source>
        <dbReference type="ARBA" id="ARBA00022723"/>
    </source>
</evidence>
<feature type="binding site" evidence="14">
    <location>
        <position position="342"/>
    </location>
    <ligand>
        <name>ATP</name>
        <dbReference type="ChEBI" id="CHEBI:30616"/>
    </ligand>
</feature>
<keyword evidence="12 14" id="KW-0234">DNA repair</keyword>
<dbReference type="InterPro" id="IPR012308">
    <property type="entry name" value="DNA_ligase_ATP-dep_N"/>
</dbReference>
<accession>A0AAV3URR9</accession>
<dbReference type="Gene3D" id="1.10.3260.10">
    <property type="entry name" value="DNA ligase, ATP-dependent, N-terminal domain"/>
    <property type="match status" value="1"/>
</dbReference>
<comment type="similarity">
    <text evidence="1 14 15">Belongs to the ATP-dependent DNA ligase family.</text>
</comment>
<keyword evidence="18" id="KW-1185">Reference proteome</keyword>
<keyword evidence="8 14" id="KW-0227">DNA damage</keyword>
<dbReference type="PANTHER" id="PTHR45674">
    <property type="entry name" value="DNA LIGASE 1/3 FAMILY MEMBER"/>
    <property type="match status" value="1"/>
</dbReference>
<dbReference type="GO" id="GO:0003910">
    <property type="term" value="F:DNA ligase (ATP) activity"/>
    <property type="evidence" value="ECO:0007669"/>
    <property type="project" value="UniProtKB-UniRule"/>
</dbReference>
<evidence type="ECO:0000313" key="17">
    <source>
        <dbReference type="EMBL" id="GAA5066020.1"/>
    </source>
</evidence>
<feature type="domain" description="ATP-dependent DNA ligase family profile" evidence="16">
    <location>
        <begin position="337"/>
        <end position="459"/>
    </location>
</feature>
<evidence type="ECO:0000256" key="10">
    <source>
        <dbReference type="ARBA" id="ARBA00022842"/>
    </source>
</evidence>
<dbReference type="EC" id="6.5.1.1" evidence="14"/>
<sequence>MDYGCLVAVYDRLDETSSTIEKTEIVAECFENAHDLLPVLTQLVRGRLFAPWEPDDLGVSSSLTAQAIENTTGVDEEQLESWWREAGDLGDAAAHAIESRAQTTLVSETLEIRHVYDTLRGLAEYEGPGSQERRINDIAELLANADPNEARYIVRTIVGAMRLGVGEGTIRDAIAMAFFDGSDDAVQAVERAYEVTNDFRTVSETARTEGLAGLDDLEVQLFRPVKAMLAQKAESVADALEATERPLVEYKYDGMRVMIHIQSDEVRVFTRRLGDVTVQFPDIVTAVHEEVAAENAIIEAEVVGYDPDTGSPIPFQEFSKRIKRKTNIEEMVAAYPVTVHVFDLLYHTDESLLNTPLSDRIERLETLIDQGRGTIQRATNRRLTSVDNTMSFYRDALAAGQEGIMVKNLDAVYQPGSRVGYMLKVKPMMEPLDLVVVGAKWSEGRKSNWLGRLRLACWDAEREELREVGQMFSGLTDAELREITTKLEPLIQSVEGRTAHLRPEVVIEVEYEEIQKSTTYESGYALRFPRFGGFRDDLGPEDADRFERVERLYEEQWTE</sequence>
<dbReference type="GO" id="GO:0046872">
    <property type="term" value="F:metal ion binding"/>
    <property type="evidence" value="ECO:0007669"/>
    <property type="project" value="UniProtKB-KW"/>
</dbReference>
<dbReference type="NCBIfam" id="TIGR00574">
    <property type="entry name" value="dnl1"/>
    <property type="match status" value="1"/>
</dbReference>
<feature type="binding site" evidence="14">
    <location>
        <position position="418"/>
    </location>
    <ligand>
        <name>ATP</name>
        <dbReference type="ChEBI" id="CHEBI:30616"/>
    </ligand>
</feature>
<dbReference type="RefSeq" id="WP_227779203.1">
    <property type="nucleotide sequence ID" value="NZ_BAABKX010000030.1"/>
</dbReference>
<dbReference type="GeneID" id="68617363"/>
<keyword evidence="7 14" id="KW-0547">Nucleotide-binding</keyword>
<dbReference type="Gene3D" id="2.40.50.140">
    <property type="entry name" value="Nucleic acid-binding proteins"/>
    <property type="match status" value="1"/>
</dbReference>
<keyword evidence="10 14" id="KW-0460">Magnesium</keyword>
<dbReference type="CDD" id="cd07901">
    <property type="entry name" value="Adenylation_DNA_ligase_Arch_LigB"/>
    <property type="match status" value="1"/>
</dbReference>
<evidence type="ECO:0000256" key="11">
    <source>
        <dbReference type="ARBA" id="ARBA00023172"/>
    </source>
</evidence>
<evidence type="ECO:0000256" key="9">
    <source>
        <dbReference type="ARBA" id="ARBA00022840"/>
    </source>
</evidence>
<name>A0AAV3URR9_9EURY</name>
<keyword evidence="6 14" id="KW-0479">Metal-binding</keyword>
<dbReference type="Proteomes" id="UP001501729">
    <property type="component" value="Unassembled WGS sequence"/>
</dbReference>
<keyword evidence="3 14" id="KW-0436">Ligase</keyword>
<evidence type="ECO:0000256" key="12">
    <source>
        <dbReference type="ARBA" id="ARBA00023204"/>
    </source>
</evidence>
<dbReference type="PROSITE" id="PS00697">
    <property type="entry name" value="DNA_LIGASE_A1"/>
    <property type="match status" value="1"/>
</dbReference>
<comment type="catalytic activity">
    <reaction evidence="14">
        <text>ATP + (deoxyribonucleotide)n-3'-hydroxyl + 5'-phospho-(deoxyribonucleotide)m = (deoxyribonucleotide)n+m + AMP + diphosphate.</text>
        <dbReference type="EC" id="6.5.1.1"/>
    </reaction>
</comment>
<dbReference type="InterPro" id="IPR022865">
    <property type="entry name" value="DNA_ligae_ATP-dep_bac/arc"/>
</dbReference>
<dbReference type="PROSITE" id="PS50160">
    <property type="entry name" value="DNA_LIGASE_A3"/>
    <property type="match status" value="1"/>
</dbReference>
<keyword evidence="13 14" id="KW-0131">Cell cycle</keyword>
<dbReference type="GO" id="GO:0003677">
    <property type="term" value="F:DNA binding"/>
    <property type="evidence" value="ECO:0007669"/>
    <property type="project" value="InterPro"/>
</dbReference>
<proteinExistence type="inferred from homology"/>
<evidence type="ECO:0000259" key="16">
    <source>
        <dbReference type="PROSITE" id="PS50160"/>
    </source>
</evidence>
<dbReference type="InterPro" id="IPR012340">
    <property type="entry name" value="NA-bd_OB-fold"/>
</dbReference>
<comment type="caution">
    <text evidence="17">The sequence shown here is derived from an EMBL/GenBank/DDBJ whole genome shotgun (WGS) entry which is preliminary data.</text>
</comment>
<evidence type="ECO:0000256" key="14">
    <source>
        <dbReference type="HAMAP-Rule" id="MF_00407"/>
    </source>
</evidence>
<organism evidence="17 18">
    <name type="scientific">Haladaptatus pallidirubidus</name>
    <dbReference type="NCBI Taxonomy" id="1008152"/>
    <lineage>
        <taxon>Archaea</taxon>
        <taxon>Methanobacteriati</taxon>
        <taxon>Methanobacteriota</taxon>
        <taxon>Stenosarchaea group</taxon>
        <taxon>Halobacteria</taxon>
        <taxon>Halobacteriales</taxon>
        <taxon>Haladaptataceae</taxon>
        <taxon>Haladaptatus</taxon>
    </lineage>
</organism>
<comment type="cofactor">
    <cofactor evidence="14">
        <name>Mg(2+)</name>
        <dbReference type="ChEBI" id="CHEBI:18420"/>
    </cofactor>
</comment>
<dbReference type="InterPro" id="IPR016059">
    <property type="entry name" value="DNA_ligase_ATP-dep_CS"/>
</dbReference>
<feature type="active site" description="N6-AMP-lysine intermediate" evidence="14">
    <location>
        <position position="251"/>
    </location>
</feature>
<evidence type="ECO:0000256" key="13">
    <source>
        <dbReference type="ARBA" id="ARBA00023306"/>
    </source>
</evidence>
<feature type="binding site" evidence="14">
    <location>
        <position position="271"/>
    </location>
    <ligand>
        <name>ATP</name>
        <dbReference type="ChEBI" id="CHEBI:30616"/>
    </ligand>
</feature>
<feature type="binding site" evidence="14">
    <location>
        <position position="256"/>
    </location>
    <ligand>
        <name>ATP</name>
        <dbReference type="ChEBI" id="CHEBI:30616"/>
    </ligand>
</feature>
<protein>
    <recommendedName>
        <fullName evidence="2 14">DNA ligase</fullName>
        <ecNumber evidence="14">6.5.1.1</ecNumber>
    </recommendedName>
    <alternativeName>
        <fullName evidence="14">Polydeoxyribonucleotide synthase [ATP]</fullName>
    </alternativeName>
</protein>
<dbReference type="Pfam" id="PF04679">
    <property type="entry name" value="DNA_ligase_A_C"/>
    <property type="match status" value="1"/>
</dbReference>
<comment type="function">
    <text evidence="14">DNA ligase that seals nicks in double-stranded DNA during DNA replication, DNA recombination and DNA repair.</text>
</comment>
<dbReference type="SUPFAM" id="SSF56091">
    <property type="entry name" value="DNA ligase/mRNA capping enzyme, catalytic domain"/>
    <property type="match status" value="1"/>
</dbReference>
<evidence type="ECO:0000256" key="4">
    <source>
        <dbReference type="ARBA" id="ARBA00022618"/>
    </source>
</evidence>
<feature type="binding site" evidence="14">
    <location>
        <position position="424"/>
    </location>
    <ligand>
        <name>ATP</name>
        <dbReference type="ChEBI" id="CHEBI:30616"/>
    </ligand>
</feature>
<keyword evidence="11 14" id="KW-0233">DNA recombination</keyword>
<evidence type="ECO:0000313" key="18">
    <source>
        <dbReference type="Proteomes" id="UP001501729"/>
    </source>
</evidence>
<gene>
    <name evidence="14" type="primary">lig</name>
    <name evidence="17" type="ORF">GCM10025751_57530</name>
</gene>
<dbReference type="HAMAP" id="MF_00407">
    <property type="entry name" value="DNA_ligase"/>
    <property type="match status" value="1"/>
</dbReference>
<dbReference type="SUPFAM" id="SSF50249">
    <property type="entry name" value="Nucleic acid-binding proteins"/>
    <property type="match status" value="1"/>
</dbReference>
<feature type="binding site" evidence="14">
    <location>
        <position position="249"/>
    </location>
    <ligand>
        <name>ATP</name>
        <dbReference type="ChEBI" id="CHEBI:30616"/>
    </ligand>
</feature>
<evidence type="ECO:0000256" key="8">
    <source>
        <dbReference type="ARBA" id="ARBA00022763"/>
    </source>
</evidence>